<dbReference type="GeneID" id="78525435"/>
<protein>
    <submittedName>
        <fullName evidence="1">Uncharacterized protein</fullName>
    </submittedName>
</protein>
<comment type="caution">
    <text evidence="1">The sequence shown here is derived from an EMBL/GenBank/DDBJ whole genome shotgun (WGS) entry which is preliminary data.</text>
</comment>
<proteinExistence type="predicted"/>
<dbReference type="RefSeq" id="WP_009145849.1">
    <property type="nucleotide sequence ID" value="NZ_CABKPS010000063.1"/>
</dbReference>
<organism evidence="1 2">
    <name type="scientific">Phascolarctobacterium succinatutens</name>
    <dbReference type="NCBI Taxonomy" id="626940"/>
    <lineage>
        <taxon>Bacteria</taxon>
        <taxon>Bacillati</taxon>
        <taxon>Bacillota</taxon>
        <taxon>Negativicutes</taxon>
        <taxon>Acidaminococcales</taxon>
        <taxon>Acidaminococcaceae</taxon>
        <taxon>Phascolarctobacterium</taxon>
    </lineage>
</organism>
<dbReference type="Proteomes" id="UP000186777">
    <property type="component" value="Unassembled WGS sequence"/>
</dbReference>
<accession>A0A1Q6R169</accession>
<name>A0A1Q6R169_9FIRM</name>
<evidence type="ECO:0000313" key="2">
    <source>
        <dbReference type="Proteomes" id="UP000186777"/>
    </source>
</evidence>
<evidence type="ECO:0000313" key="1">
    <source>
        <dbReference type="EMBL" id="OLA36135.1"/>
    </source>
</evidence>
<reference evidence="1 2" key="1">
    <citation type="journal article" date="2016" name="Nat. Biotechnol.">
        <title>Measurement of bacterial replication rates in microbial communities.</title>
        <authorList>
            <person name="Brown C.T."/>
            <person name="Olm M.R."/>
            <person name="Thomas B.C."/>
            <person name="Banfield J.F."/>
        </authorList>
    </citation>
    <scope>NUCLEOTIDE SEQUENCE [LARGE SCALE GENOMIC DNA]</scope>
    <source>
        <strain evidence="1">46_33</strain>
    </source>
</reference>
<dbReference type="AlphaFoldDB" id="A0A1Q6R169"/>
<dbReference type="EMBL" id="MNTG01000048">
    <property type="protein sequence ID" value="OLA36135.1"/>
    <property type="molecule type" value="Genomic_DNA"/>
</dbReference>
<sequence length="68" mass="7501">MFEKFFHEVTGPYIWGLILLLSLRAIFSSVRKKDYPHAAAFIVVAIAAAFMTASALDMLPPAIAEIFA</sequence>
<gene>
    <name evidence="1" type="ORF">BHW43_10910</name>
</gene>